<protein>
    <recommendedName>
        <fullName evidence="4">Anti-sigma-28 factor FlgM C-terminal domain-containing protein</fullName>
    </recommendedName>
</protein>
<gene>
    <name evidence="2" type="ORF">L2A60_09615</name>
</gene>
<dbReference type="EMBL" id="JAKGBZ010000015">
    <property type="protein sequence ID" value="MCF3946936.1"/>
    <property type="molecule type" value="Genomic_DNA"/>
</dbReference>
<evidence type="ECO:0008006" key="4">
    <source>
        <dbReference type="Google" id="ProtNLM"/>
    </source>
</evidence>
<evidence type="ECO:0000313" key="3">
    <source>
        <dbReference type="Proteomes" id="UP001521209"/>
    </source>
</evidence>
<comment type="caution">
    <text evidence="2">The sequence shown here is derived from an EMBL/GenBank/DDBJ whole genome shotgun (WGS) entry which is preliminary data.</text>
</comment>
<name>A0ABS9DW27_9PROT</name>
<evidence type="ECO:0000313" key="2">
    <source>
        <dbReference type="EMBL" id="MCF3946936.1"/>
    </source>
</evidence>
<feature type="region of interest" description="Disordered" evidence="1">
    <location>
        <begin position="1"/>
        <end position="26"/>
    </location>
</feature>
<reference evidence="2 3" key="1">
    <citation type="submission" date="2022-01" db="EMBL/GenBank/DDBJ databases">
        <authorList>
            <person name="Won M."/>
            <person name="Kim S.-J."/>
            <person name="Kwon S.-W."/>
        </authorList>
    </citation>
    <scope>NUCLEOTIDE SEQUENCE [LARGE SCALE GENOMIC DNA]</scope>
    <source>
        <strain evidence="2 3">KCTC 23505</strain>
    </source>
</reference>
<accession>A0ABS9DW27</accession>
<organism evidence="2 3">
    <name type="scientific">Acidiphilium iwatense</name>
    <dbReference type="NCBI Taxonomy" id="768198"/>
    <lineage>
        <taxon>Bacteria</taxon>
        <taxon>Pseudomonadati</taxon>
        <taxon>Pseudomonadota</taxon>
        <taxon>Alphaproteobacteria</taxon>
        <taxon>Acetobacterales</taxon>
        <taxon>Acidocellaceae</taxon>
        <taxon>Acidiphilium</taxon>
    </lineage>
</organism>
<evidence type="ECO:0000256" key="1">
    <source>
        <dbReference type="SAM" id="MobiDB-lite"/>
    </source>
</evidence>
<dbReference type="Proteomes" id="UP001521209">
    <property type="component" value="Unassembled WGS sequence"/>
</dbReference>
<dbReference type="RefSeq" id="WP_235704166.1">
    <property type="nucleotide sequence ID" value="NZ_JAKGBZ010000015.1"/>
</dbReference>
<keyword evidence="3" id="KW-1185">Reference proteome</keyword>
<feature type="compositionally biased region" description="Low complexity" evidence="1">
    <location>
        <begin position="9"/>
        <end position="26"/>
    </location>
</feature>
<proteinExistence type="predicted"/>
<sequence length="76" mass="8329">MTEFMQIQSPAEPNDAAPPASPPDRATLSARRLGELARLIRKRIVEGRFAPDERDRFDDLVTAELDAGRAASAIPI</sequence>